<feature type="domain" description="LNS2/PITP" evidence="4">
    <location>
        <begin position="340"/>
        <end position="496"/>
    </location>
</feature>
<dbReference type="InterPro" id="IPR036412">
    <property type="entry name" value="HAD-like_sf"/>
</dbReference>
<dbReference type="OrthoDB" id="1735163at2759"/>
<evidence type="ECO:0000256" key="1">
    <source>
        <dbReference type="ARBA" id="ARBA00005476"/>
    </source>
</evidence>
<comment type="similarity">
    <text evidence="1">Belongs to the lipin family.</text>
</comment>
<dbReference type="AlphaFoldDB" id="A0A8T0CG11"/>
<dbReference type="GO" id="GO:0008195">
    <property type="term" value="F:phosphatidate phosphatase activity"/>
    <property type="evidence" value="ECO:0007669"/>
    <property type="project" value="TreeGrafter"/>
</dbReference>
<accession>A0A8T0CG11</accession>
<dbReference type="EMBL" id="MU092993">
    <property type="protein sequence ID" value="KAF7846481.1"/>
    <property type="molecule type" value="Genomic_DNA"/>
</dbReference>
<sequence>MKLGDGGEAFFVFKTEADIPASMQTSPLVSPISSPPTQSTTNTLSEPSLLDLTTVSLESMANGTVPRSMLRRENSDSDPQPVYGSSAPGDNDLIPHAFLQRSTSEELMSAAAKRDIDKLDAQIRRGSYIPPDFQLDGTSTDKPPAAPPVLDQQQALQRAMTLHKKLSTSNIKSKITDSGDLMLDMTGYKSSEDEALRTEALARRLLAEEIEGHYDIGALIGTDELGNLWIYSSEEARDAANRRIVSQSQPIGSDTTSDPGYHSDSDRSSNATKTHNRAKSEAVPASRPSLDASHFAKTLRLTSHQLKKLQLKSGPNPISFTVNKSTCTANMYLWRHDTPIVISDIDGTITKSDALGHVMTAIGKDWTHPSVAKLFSDIVANGYNIFYLTSRSVGQADTTRNYLNGVMQEGYTLPKGPVIMSPDRTYAALRREVYLRKPEVFKMACLRDILALFPGRTNPFYAGFGNRLTDALSYRTVNIPSSRIFTINSTGEVLLDLSSMRTYKRTYLGIREVVDHSFPPVNMLSKGGNEEYNDFRYWRNNIDAELDDFVPSDSEEDEYYDDDHLADSYISGGETLSRLDTAITRESIDIDDGVNMHRLRLTDSRRSNSATILSADAEDDTSEFVNDYVQKQRRAIPRREKTAPP</sequence>
<feature type="region of interest" description="Disordered" evidence="3">
    <location>
        <begin position="243"/>
        <end position="289"/>
    </location>
</feature>
<name>A0A8T0CG11_CORYI</name>
<dbReference type="Gramene" id="rna-gnl|WGS:JABURB|Cocit.L4255.1">
    <property type="protein sequence ID" value="cds-KAF7846481.1"/>
    <property type="gene ID" value="gene-BT93_L4255"/>
</dbReference>
<feature type="compositionally biased region" description="Low complexity" evidence="3">
    <location>
        <begin position="30"/>
        <end position="45"/>
    </location>
</feature>
<dbReference type="InterPro" id="IPR013209">
    <property type="entry name" value="LNS2"/>
</dbReference>
<dbReference type="GO" id="GO:0019432">
    <property type="term" value="P:triglyceride biosynthetic process"/>
    <property type="evidence" value="ECO:0007669"/>
    <property type="project" value="TreeGrafter"/>
</dbReference>
<dbReference type="Proteomes" id="UP000806378">
    <property type="component" value="Unassembled WGS sequence"/>
</dbReference>
<dbReference type="InterPro" id="IPR026058">
    <property type="entry name" value="LIPIN"/>
</dbReference>
<reference evidence="5" key="1">
    <citation type="submission" date="2020-05" db="EMBL/GenBank/DDBJ databases">
        <title>WGS assembly of Corymbia citriodora subspecies variegata.</title>
        <authorList>
            <person name="Barry K."/>
            <person name="Hundley H."/>
            <person name="Shu S."/>
            <person name="Jenkins J."/>
            <person name="Grimwood J."/>
            <person name="Baten A."/>
        </authorList>
    </citation>
    <scope>NUCLEOTIDE SEQUENCE</scope>
    <source>
        <strain evidence="5">CV2-018</strain>
    </source>
</reference>
<dbReference type="GO" id="GO:0009062">
    <property type="term" value="P:fatty acid catabolic process"/>
    <property type="evidence" value="ECO:0007669"/>
    <property type="project" value="TreeGrafter"/>
</dbReference>
<evidence type="ECO:0000256" key="2">
    <source>
        <dbReference type="ARBA" id="ARBA00022553"/>
    </source>
</evidence>
<evidence type="ECO:0000256" key="3">
    <source>
        <dbReference type="SAM" id="MobiDB-lite"/>
    </source>
</evidence>
<proteinExistence type="inferred from homology"/>
<protein>
    <recommendedName>
        <fullName evidence="4">LNS2/PITP domain-containing protein</fullName>
    </recommendedName>
</protein>
<evidence type="ECO:0000259" key="4">
    <source>
        <dbReference type="SMART" id="SM00775"/>
    </source>
</evidence>
<comment type="caution">
    <text evidence="5">The sequence shown here is derived from an EMBL/GenBank/DDBJ whole genome shotgun (WGS) entry which is preliminary data.</text>
</comment>
<dbReference type="FunFam" id="3.40.50.1000:FF:000063">
    <property type="entry name" value="Nuclear elongation and deformation protein"/>
    <property type="match status" value="1"/>
</dbReference>
<dbReference type="SUPFAM" id="SSF56784">
    <property type="entry name" value="HAD-like"/>
    <property type="match status" value="1"/>
</dbReference>
<feature type="region of interest" description="Disordered" evidence="3">
    <location>
        <begin position="60"/>
        <end position="94"/>
    </location>
</feature>
<dbReference type="GO" id="GO:0005634">
    <property type="term" value="C:nucleus"/>
    <property type="evidence" value="ECO:0007669"/>
    <property type="project" value="UniProtKB-ARBA"/>
</dbReference>
<dbReference type="Pfam" id="PF08235">
    <property type="entry name" value="LNS2"/>
    <property type="match status" value="1"/>
</dbReference>
<evidence type="ECO:0000313" key="6">
    <source>
        <dbReference type="Proteomes" id="UP000806378"/>
    </source>
</evidence>
<dbReference type="InterPro" id="IPR057124">
    <property type="entry name" value="Ned1-like_M"/>
</dbReference>
<evidence type="ECO:0000313" key="5">
    <source>
        <dbReference type="EMBL" id="KAF7846481.1"/>
    </source>
</evidence>
<dbReference type="PANTHER" id="PTHR12181">
    <property type="entry name" value="LIPIN"/>
    <property type="match status" value="1"/>
</dbReference>
<keyword evidence="6" id="KW-1185">Reference proteome</keyword>
<dbReference type="Pfam" id="PF24565">
    <property type="entry name" value="Ned1_M"/>
    <property type="match status" value="1"/>
</dbReference>
<gene>
    <name evidence="5" type="ORF">BT93_L4255</name>
</gene>
<dbReference type="InterPro" id="IPR031315">
    <property type="entry name" value="LNS2/PITP"/>
</dbReference>
<feature type="compositionally biased region" description="Polar residues" evidence="3">
    <location>
        <begin position="244"/>
        <end position="258"/>
    </location>
</feature>
<feature type="region of interest" description="Disordered" evidence="3">
    <location>
        <begin position="25"/>
        <end position="47"/>
    </location>
</feature>
<dbReference type="Gene3D" id="3.40.50.1000">
    <property type="entry name" value="HAD superfamily/HAD-like"/>
    <property type="match status" value="1"/>
</dbReference>
<keyword evidence="2" id="KW-0597">Phosphoprotein</keyword>
<dbReference type="PANTHER" id="PTHR12181:SF12">
    <property type="entry name" value="PHOSPHATIDATE PHOSPHATASE"/>
    <property type="match status" value="1"/>
</dbReference>
<dbReference type="InterPro" id="IPR023214">
    <property type="entry name" value="HAD_sf"/>
</dbReference>
<organism evidence="5 6">
    <name type="scientific">Corymbia citriodora subsp. variegata</name>
    <dbReference type="NCBI Taxonomy" id="360336"/>
    <lineage>
        <taxon>Eukaryota</taxon>
        <taxon>Viridiplantae</taxon>
        <taxon>Streptophyta</taxon>
        <taxon>Embryophyta</taxon>
        <taxon>Tracheophyta</taxon>
        <taxon>Spermatophyta</taxon>
        <taxon>Magnoliopsida</taxon>
        <taxon>eudicotyledons</taxon>
        <taxon>Gunneridae</taxon>
        <taxon>Pentapetalae</taxon>
        <taxon>rosids</taxon>
        <taxon>malvids</taxon>
        <taxon>Myrtales</taxon>
        <taxon>Myrtaceae</taxon>
        <taxon>Myrtoideae</taxon>
        <taxon>Eucalypteae</taxon>
        <taxon>Corymbia</taxon>
    </lineage>
</organism>
<dbReference type="SMART" id="SM00775">
    <property type="entry name" value="LNS2"/>
    <property type="match status" value="1"/>
</dbReference>